<proteinExistence type="inferred from homology"/>
<keyword evidence="6 7" id="KW-0234">DNA repair</keyword>
<feature type="binding site" evidence="7">
    <location>
        <position position="137"/>
    </location>
    <ligand>
        <name>Zn(2+)</name>
        <dbReference type="ChEBI" id="CHEBI:29105"/>
        <label>1</label>
    </ligand>
</feature>
<keyword evidence="5 7" id="KW-0862">Zinc</keyword>
<accession>A0A133S4G9</accession>
<comment type="function">
    <text evidence="7">Endonuclease IV plays a role in DNA repair. It cleaves phosphodiester bonds at apurinic or apyrimidinic (AP) sites, generating a 3'-hydroxyl group and a 5'-terminal sugar phosphate.</text>
</comment>
<dbReference type="GO" id="GO:0008833">
    <property type="term" value="F:deoxyribonuclease IV (phage-T4-induced) activity"/>
    <property type="evidence" value="ECO:0007669"/>
    <property type="project" value="UniProtKB-UniRule"/>
</dbReference>
<comment type="catalytic activity">
    <reaction evidence="7">
        <text>Endonucleolytic cleavage to 5'-phosphooligonucleotide end-products.</text>
        <dbReference type="EC" id="3.1.21.2"/>
    </reaction>
</comment>
<organism evidence="9">
    <name type="scientific">Veillonella atypica</name>
    <dbReference type="NCBI Taxonomy" id="39777"/>
    <lineage>
        <taxon>Bacteria</taxon>
        <taxon>Bacillati</taxon>
        <taxon>Bacillota</taxon>
        <taxon>Negativicutes</taxon>
        <taxon>Veillonellales</taxon>
        <taxon>Veillonellaceae</taxon>
        <taxon>Veillonella</taxon>
    </lineage>
</organism>
<feature type="binding site" evidence="7">
    <location>
        <position position="241"/>
    </location>
    <ligand>
        <name>Zn(2+)</name>
        <dbReference type="ChEBI" id="CHEBI:29105"/>
        <label>2</label>
    </ligand>
</feature>
<protein>
    <recommendedName>
        <fullName evidence="7">Probable endonuclease 4</fullName>
        <ecNumber evidence="7">3.1.21.2</ecNumber>
    </recommendedName>
    <alternativeName>
        <fullName evidence="7">Endodeoxyribonuclease IV</fullName>
    </alternativeName>
    <alternativeName>
        <fullName evidence="7">Endonuclease IV</fullName>
    </alternativeName>
</protein>
<evidence type="ECO:0000256" key="5">
    <source>
        <dbReference type="ARBA" id="ARBA00022833"/>
    </source>
</evidence>
<keyword evidence="7" id="KW-0540">Nuclease</keyword>
<dbReference type="PROSITE" id="PS00731">
    <property type="entry name" value="AP_NUCLEASE_F2_3"/>
    <property type="match status" value="1"/>
</dbReference>
<dbReference type="NCBIfam" id="TIGR00587">
    <property type="entry name" value="nfo"/>
    <property type="match status" value="1"/>
</dbReference>
<feature type="domain" description="Xylose isomerase-like TIM barrel" evidence="8">
    <location>
        <begin position="50"/>
        <end position="303"/>
    </location>
</feature>
<dbReference type="Gene3D" id="3.20.20.150">
    <property type="entry name" value="Divalent-metal-dependent TIM barrel enzymes"/>
    <property type="match status" value="1"/>
</dbReference>
<dbReference type="PANTHER" id="PTHR21445:SF0">
    <property type="entry name" value="APURINIC-APYRIMIDINIC ENDONUCLEASE"/>
    <property type="match status" value="1"/>
</dbReference>
<dbReference type="PATRIC" id="fig|39777.7.peg.1053"/>
<dbReference type="InterPro" id="IPR036237">
    <property type="entry name" value="Xyl_isomerase-like_sf"/>
</dbReference>
<keyword evidence="3 7" id="KW-0227">DNA damage</keyword>
<dbReference type="GO" id="GO:0008270">
    <property type="term" value="F:zinc ion binding"/>
    <property type="evidence" value="ECO:0007669"/>
    <property type="project" value="UniProtKB-UniRule"/>
</dbReference>
<evidence type="ECO:0000256" key="6">
    <source>
        <dbReference type="ARBA" id="ARBA00023204"/>
    </source>
</evidence>
<dbReference type="PROSITE" id="PS51432">
    <property type="entry name" value="AP_NUCLEASE_F2_4"/>
    <property type="match status" value="1"/>
</dbReference>
<dbReference type="FunFam" id="3.20.20.150:FF:000001">
    <property type="entry name" value="Probable endonuclease 4"/>
    <property type="match status" value="1"/>
</dbReference>
<comment type="caution">
    <text evidence="9">The sequence shown here is derived from an EMBL/GenBank/DDBJ whole genome shotgun (WGS) entry which is preliminary data.</text>
</comment>
<dbReference type="HAMAP" id="MF_00152">
    <property type="entry name" value="Nfo"/>
    <property type="match status" value="1"/>
</dbReference>
<keyword evidence="2 7" id="KW-0479">Metal-binding</keyword>
<dbReference type="Pfam" id="PF01261">
    <property type="entry name" value="AP_endonuc_2"/>
    <property type="match status" value="1"/>
</dbReference>
<feature type="binding site" evidence="7">
    <location>
        <position position="206"/>
    </location>
    <ligand>
        <name>Zn(2+)</name>
        <dbReference type="ChEBI" id="CHEBI:29105"/>
        <label>2</label>
    </ligand>
</feature>
<evidence type="ECO:0000256" key="4">
    <source>
        <dbReference type="ARBA" id="ARBA00022801"/>
    </source>
</evidence>
<feature type="binding site" evidence="7">
    <location>
        <position position="209"/>
    </location>
    <ligand>
        <name>Zn(2+)</name>
        <dbReference type="ChEBI" id="CHEBI:29105"/>
        <label>3</label>
    </ligand>
</feature>
<dbReference type="SMART" id="SM00518">
    <property type="entry name" value="AP2Ec"/>
    <property type="match status" value="1"/>
</dbReference>
<feature type="binding site" evidence="7">
    <location>
        <position position="254"/>
    </location>
    <ligand>
        <name>Zn(2+)</name>
        <dbReference type="ChEBI" id="CHEBI:29105"/>
        <label>3</label>
    </ligand>
</feature>
<dbReference type="PANTHER" id="PTHR21445">
    <property type="entry name" value="ENDONUCLEASE IV ENDODEOXYRIBONUCLEASE IV"/>
    <property type="match status" value="1"/>
</dbReference>
<comment type="cofactor">
    <cofactor evidence="7">
        <name>Zn(2+)</name>
        <dbReference type="ChEBI" id="CHEBI:29105"/>
    </cofactor>
    <text evidence="7">Binds 3 Zn(2+) ions.</text>
</comment>
<dbReference type="InterPro" id="IPR013022">
    <property type="entry name" value="Xyl_isomerase-like_TIM-brl"/>
</dbReference>
<feature type="binding site" evidence="7">
    <location>
        <position position="172"/>
    </location>
    <ligand>
        <name>Zn(2+)</name>
        <dbReference type="ChEBI" id="CHEBI:29105"/>
        <label>2</label>
    </ligand>
</feature>
<name>A0A133S4G9_9FIRM</name>
<dbReference type="AlphaFoldDB" id="A0A133S4G9"/>
<evidence type="ECO:0000256" key="3">
    <source>
        <dbReference type="ARBA" id="ARBA00022763"/>
    </source>
</evidence>
<evidence type="ECO:0000256" key="7">
    <source>
        <dbReference type="HAMAP-Rule" id="MF_00152"/>
    </source>
</evidence>
<dbReference type="InterPro" id="IPR001719">
    <property type="entry name" value="AP_endonuc_2"/>
</dbReference>
<gene>
    <name evidence="7" type="primary">nfo</name>
    <name evidence="9" type="ORF">HMPREF3233_01087</name>
</gene>
<feature type="binding site" evidence="7">
    <location>
        <position position="286"/>
    </location>
    <ligand>
        <name>Zn(2+)</name>
        <dbReference type="ChEBI" id="CHEBI:29105"/>
        <label>2</label>
    </ligand>
</feature>
<reference evidence="9 10" key="1">
    <citation type="submission" date="2016-01" db="EMBL/GenBank/DDBJ databases">
        <authorList>
            <person name="Oliw E.H."/>
        </authorList>
    </citation>
    <scope>NUCLEOTIDE SEQUENCE [LARGE SCALE GENOMIC DNA]</scope>
    <source>
        <strain evidence="9 10">CMW7756B</strain>
    </source>
</reference>
<dbReference type="EC" id="3.1.21.2" evidence="7"/>
<dbReference type="EMBL" id="LRQT01000043">
    <property type="protein sequence ID" value="KXA63984.1"/>
    <property type="molecule type" value="Genomic_DNA"/>
</dbReference>
<dbReference type="STRING" id="39777.B7L28_06950"/>
<dbReference type="Proteomes" id="UP000070226">
    <property type="component" value="Unassembled WGS sequence"/>
</dbReference>
<evidence type="ECO:0000259" key="8">
    <source>
        <dbReference type="Pfam" id="PF01261"/>
    </source>
</evidence>
<evidence type="ECO:0000256" key="1">
    <source>
        <dbReference type="ARBA" id="ARBA00005340"/>
    </source>
</evidence>
<evidence type="ECO:0000313" key="9">
    <source>
        <dbReference type="EMBL" id="KXA63984.1"/>
    </source>
</evidence>
<dbReference type="SUPFAM" id="SSF51658">
    <property type="entry name" value="Xylose isomerase-like"/>
    <property type="match status" value="1"/>
</dbReference>
<feature type="binding site" evidence="7">
    <location>
        <position position="97"/>
    </location>
    <ligand>
        <name>Zn(2+)</name>
        <dbReference type="ChEBI" id="CHEBI:29105"/>
        <label>1</label>
    </ligand>
</feature>
<feature type="binding site" evidence="7">
    <location>
        <position position="256"/>
    </location>
    <ligand>
        <name>Zn(2+)</name>
        <dbReference type="ChEBI" id="CHEBI:29105"/>
        <label>3</label>
    </ligand>
</feature>
<dbReference type="GO" id="GO:0008081">
    <property type="term" value="F:phosphoric diester hydrolase activity"/>
    <property type="evidence" value="ECO:0007669"/>
    <property type="project" value="TreeGrafter"/>
</dbReference>
<dbReference type="CDD" id="cd00019">
    <property type="entry name" value="AP2Ec"/>
    <property type="match status" value="1"/>
</dbReference>
<feature type="binding site" evidence="7">
    <location>
        <position position="172"/>
    </location>
    <ligand>
        <name>Zn(2+)</name>
        <dbReference type="ChEBI" id="CHEBI:29105"/>
        <label>1</label>
    </ligand>
</feature>
<dbReference type="GO" id="GO:0006284">
    <property type="term" value="P:base-excision repair"/>
    <property type="evidence" value="ECO:0007669"/>
    <property type="project" value="TreeGrafter"/>
</dbReference>
<dbReference type="PROSITE" id="PS00730">
    <property type="entry name" value="AP_NUCLEASE_F2_2"/>
    <property type="match status" value="1"/>
</dbReference>
<dbReference type="GO" id="GO:0003906">
    <property type="term" value="F:DNA-(apurinic or apyrimidinic site) endonuclease activity"/>
    <property type="evidence" value="ECO:0007669"/>
    <property type="project" value="TreeGrafter"/>
</dbReference>
<dbReference type="InterPro" id="IPR018246">
    <property type="entry name" value="AP_endonuc_F2_Zn_BS"/>
</dbReference>
<comment type="similarity">
    <text evidence="1 7">Belongs to the AP endonuclease 2 family.</text>
</comment>
<keyword evidence="7 9" id="KW-0255">Endonuclease</keyword>
<sequence length="308" mass="34551">MCKKRKSLTDAPCVYSCRGFLSHIELKGYIMFTIGAHLSISKGYLHMGKEATKIGGNTFQYFTRNPRGGSMRALDVEDMNSLSAYMKEHNFGTLLAHAPYTYNPCAAKEDLRAFAKQAMTEDLERMEYLPGQMYNFHPGSHVKQGVDQGIEYIVECLNEILFPGMKTTVLLEVMAGKGTEIGSRFEEIARIIDGVKLKEYMGVCVDTCHIHEGGYDIVNNLDGVIDEFDRIVGLDRLKAIHLNDSKNPMGAHKDRHEKIGEGHIGIDAIARIVTHPKLTNLPFYLETPNELEGYAKEIAMLRSIVDNQ</sequence>
<evidence type="ECO:0000256" key="2">
    <source>
        <dbReference type="ARBA" id="ARBA00022723"/>
    </source>
</evidence>
<keyword evidence="4 7" id="KW-0378">Hydrolase</keyword>
<dbReference type="GO" id="GO:0003677">
    <property type="term" value="F:DNA binding"/>
    <property type="evidence" value="ECO:0007669"/>
    <property type="project" value="InterPro"/>
</dbReference>
<evidence type="ECO:0000313" key="10">
    <source>
        <dbReference type="Proteomes" id="UP000070226"/>
    </source>
</evidence>